<dbReference type="Proteomes" id="UP000008810">
    <property type="component" value="Chromosome 1"/>
</dbReference>
<accession>A0A2K2DRY8</accession>
<dbReference type="EMBL" id="CM000880">
    <property type="protein sequence ID" value="PNT77042.1"/>
    <property type="molecule type" value="Genomic_DNA"/>
</dbReference>
<reference evidence="1" key="2">
    <citation type="submission" date="2017-06" db="EMBL/GenBank/DDBJ databases">
        <title>WGS assembly of Brachypodium distachyon.</title>
        <authorList>
            <consortium name="The International Brachypodium Initiative"/>
            <person name="Lucas S."/>
            <person name="Harmon-Smith M."/>
            <person name="Lail K."/>
            <person name="Tice H."/>
            <person name="Grimwood J."/>
            <person name="Bruce D."/>
            <person name="Barry K."/>
            <person name="Shu S."/>
            <person name="Lindquist E."/>
            <person name="Wang M."/>
            <person name="Pitluck S."/>
            <person name="Vogel J.P."/>
            <person name="Garvin D.F."/>
            <person name="Mockler T.C."/>
            <person name="Schmutz J."/>
            <person name="Rokhsar D."/>
            <person name="Bevan M.W."/>
        </authorList>
    </citation>
    <scope>NUCLEOTIDE SEQUENCE</scope>
    <source>
        <strain evidence="1">Bd21</strain>
    </source>
</reference>
<dbReference type="AlphaFoldDB" id="A0A2K2DRY8"/>
<evidence type="ECO:0000313" key="3">
    <source>
        <dbReference type="Proteomes" id="UP000008810"/>
    </source>
</evidence>
<protein>
    <submittedName>
        <fullName evidence="1 2">Uncharacterized protein</fullName>
    </submittedName>
</protein>
<reference evidence="2" key="3">
    <citation type="submission" date="2018-08" db="UniProtKB">
        <authorList>
            <consortium name="EnsemblPlants"/>
        </authorList>
    </citation>
    <scope>IDENTIFICATION</scope>
    <source>
        <strain evidence="2">cv. Bd21</strain>
    </source>
</reference>
<proteinExistence type="predicted"/>
<evidence type="ECO:0000313" key="2">
    <source>
        <dbReference type="EnsemblPlants" id="PNT77042"/>
    </source>
</evidence>
<gene>
    <name evidence="1" type="ORF">BRADI_1g57002v3</name>
</gene>
<evidence type="ECO:0000313" key="1">
    <source>
        <dbReference type="EMBL" id="PNT77042.1"/>
    </source>
</evidence>
<sequence>MKYFDSMDSIRVHCHGGLSNLCQFLDESASLRSQGGFVTCNLFLSAFISIASTLHRYFSKKAHAQLFSRKRKRKILGSMQNTWPLSLFYRVIDTKD</sequence>
<dbReference type="EnsemblPlants" id="PNT77042">
    <property type="protein sequence ID" value="PNT77042"/>
    <property type="gene ID" value="BRADI_1g57002v3"/>
</dbReference>
<name>A0A2K2DRY8_BRADI</name>
<dbReference type="InParanoid" id="A0A2K2DRY8"/>
<organism evidence="1">
    <name type="scientific">Brachypodium distachyon</name>
    <name type="common">Purple false brome</name>
    <name type="synonym">Trachynia distachya</name>
    <dbReference type="NCBI Taxonomy" id="15368"/>
    <lineage>
        <taxon>Eukaryota</taxon>
        <taxon>Viridiplantae</taxon>
        <taxon>Streptophyta</taxon>
        <taxon>Embryophyta</taxon>
        <taxon>Tracheophyta</taxon>
        <taxon>Spermatophyta</taxon>
        <taxon>Magnoliopsida</taxon>
        <taxon>Liliopsida</taxon>
        <taxon>Poales</taxon>
        <taxon>Poaceae</taxon>
        <taxon>BOP clade</taxon>
        <taxon>Pooideae</taxon>
        <taxon>Stipodae</taxon>
        <taxon>Brachypodieae</taxon>
        <taxon>Brachypodium</taxon>
    </lineage>
</organism>
<reference evidence="1 2" key="1">
    <citation type="journal article" date="2010" name="Nature">
        <title>Genome sequencing and analysis of the model grass Brachypodium distachyon.</title>
        <authorList>
            <consortium name="International Brachypodium Initiative"/>
        </authorList>
    </citation>
    <scope>NUCLEOTIDE SEQUENCE [LARGE SCALE GENOMIC DNA]</scope>
    <source>
        <strain evidence="1 2">Bd21</strain>
    </source>
</reference>
<dbReference type="Gramene" id="PNT77042">
    <property type="protein sequence ID" value="PNT77042"/>
    <property type="gene ID" value="BRADI_1g57002v3"/>
</dbReference>
<keyword evidence="3" id="KW-1185">Reference proteome</keyword>